<feature type="signal peptide" evidence="2">
    <location>
        <begin position="1"/>
        <end position="20"/>
    </location>
</feature>
<dbReference type="Pfam" id="PF00657">
    <property type="entry name" value="Lipase_GDSL"/>
    <property type="match status" value="1"/>
</dbReference>
<dbReference type="OrthoDB" id="1600564at2759"/>
<dbReference type="CDD" id="cd01846">
    <property type="entry name" value="fatty_acyltransferase_like"/>
    <property type="match status" value="1"/>
</dbReference>
<dbReference type="SUPFAM" id="SSF52266">
    <property type="entry name" value="SGNH hydrolase"/>
    <property type="match status" value="1"/>
</dbReference>
<evidence type="ECO:0000256" key="1">
    <source>
        <dbReference type="ARBA" id="ARBA00022729"/>
    </source>
</evidence>
<evidence type="ECO:0000313" key="4">
    <source>
        <dbReference type="Proteomes" id="UP000054248"/>
    </source>
</evidence>
<proteinExistence type="predicted"/>
<dbReference type="InterPro" id="IPR001087">
    <property type="entry name" value="GDSL"/>
</dbReference>
<keyword evidence="1 2" id="KW-0732">Signal</keyword>
<accession>A0A0C3QRQ4</accession>
<keyword evidence="4" id="KW-1185">Reference proteome</keyword>
<reference evidence="4" key="2">
    <citation type="submission" date="2015-01" db="EMBL/GenBank/DDBJ databases">
        <title>Evolutionary Origins and Diversification of the Mycorrhizal Mutualists.</title>
        <authorList>
            <consortium name="DOE Joint Genome Institute"/>
            <consortium name="Mycorrhizal Genomics Consortium"/>
            <person name="Kohler A."/>
            <person name="Kuo A."/>
            <person name="Nagy L.G."/>
            <person name="Floudas D."/>
            <person name="Copeland A."/>
            <person name="Barry K.W."/>
            <person name="Cichocki N."/>
            <person name="Veneault-Fourrey C."/>
            <person name="LaButti K."/>
            <person name="Lindquist E.A."/>
            <person name="Lipzen A."/>
            <person name="Lundell T."/>
            <person name="Morin E."/>
            <person name="Murat C."/>
            <person name="Riley R."/>
            <person name="Ohm R."/>
            <person name="Sun H."/>
            <person name="Tunlid A."/>
            <person name="Henrissat B."/>
            <person name="Grigoriev I.V."/>
            <person name="Hibbett D.S."/>
            <person name="Martin F."/>
        </authorList>
    </citation>
    <scope>NUCLEOTIDE SEQUENCE [LARGE SCALE GENOMIC DNA]</scope>
    <source>
        <strain evidence="4">MUT 4182</strain>
    </source>
</reference>
<dbReference type="EMBL" id="KN822963">
    <property type="protein sequence ID" value="KIO31451.1"/>
    <property type="molecule type" value="Genomic_DNA"/>
</dbReference>
<sequence length="302" mass="33320">MVHAILVVSSALALAAGANGLSLPKPAAKPNYWFSFGDSYTTTGFNVTTGPFPSASNPIGNPEFPGYTACGLVTNWVDDMTTKYNKTLTYLYNFAYGGATIDSALVTPYLPTVLSLKDQISEYLGSVASHPKSTPWTSSNSIFSFFIGINDIGNSWYQSGDRGAFADVLLDEYFDLVQKTYKTGARNFLFINVPGVDKSPLMLDQPVESQEGEDVVLRQFNKKLAARVLKFQITHLDSKVYLYDSHTRLLDIINHPAKYGFADATSYGADSDLMWCNNYHVSPGVHDLFAKDIKKLLTFTQF</sequence>
<dbReference type="Proteomes" id="UP000054248">
    <property type="component" value="Unassembled WGS sequence"/>
</dbReference>
<organism evidence="3 4">
    <name type="scientific">Tulasnella calospora MUT 4182</name>
    <dbReference type="NCBI Taxonomy" id="1051891"/>
    <lineage>
        <taxon>Eukaryota</taxon>
        <taxon>Fungi</taxon>
        <taxon>Dikarya</taxon>
        <taxon>Basidiomycota</taxon>
        <taxon>Agaricomycotina</taxon>
        <taxon>Agaricomycetes</taxon>
        <taxon>Cantharellales</taxon>
        <taxon>Tulasnellaceae</taxon>
        <taxon>Tulasnella</taxon>
    </lineage>
</organism>
<dbReference type="PANTHER" id="PTHR45642:SF139">
    <property type="entry name" value="SGNH HYDROLASE-TYPE ESTERASE DOMAIN-CONTAINING PROTEIN"/>
    <property type="match status" value="1"/>
</dbReference>
<reference evidence="3 4" key="1">
    <citation type="submission" date="2014-04" db="EMBL/GenBank/DDBJ databases">
        <authorList>
            <consortium name="DOE Joint Genome Institute"/>
            <person name="Kuo A."/>
            <person name="Girlanda M."/>
            <person name="Perotto S."/>
            <person name="Kohler A."/>
            <person name="Nagy L.G."/>
            <person name="Floudas D."/>
            <person name="Copeland A."/>
            <person name="Barry K.W."/>
            <person name="Cichocki N."/>
            <person name="Veneault-Fourrey C."/>
            <person name="LaButti K."/>
            <person name="Lindquist E.A."/>
            <person name="Lipzen A."/>
            <person name="Lundell T."/>
            <person name="Morin E."/>
            <person name="Murat C."/>
            <person name="Sun H."/>
            <person name="Tunlid A."/>
            <person name="Henrissat B."/>
            <person name="Grigoriev I.V."/>
            <person name="Hibbett D.S."/>
            <person name="Martin F."/>
            <person name="Nordberg H.P."/>
            <person name="Cantor M.N."/>
            <person name="Hua S.X."/>
        </authorList>
    </citation>
    <scope>NUCLEOTIDE SEQUENCE [LARGE SCALE GENOMIC DNA]</scope>
    <source>
        <strain evidence="3 4">MUT 4182</strain>
    </source>
</reference>
<dbReference type="AlphaFoldDB" id="A0A0C3QRQ4"/>
<dbReference type="Gene3D" id="3.40.50.1110">
    <property type="entry name" value="SGNH hydrolase"/>
    <property type="match status" value="1"/>
</dbReference>
<feature type="chain" id="PRO_5002177590" evidence="2">
    <location>
        <begin position="21"/>
        <end position="302"/>
    </location>
</feature>
<dbReference type="STRING" id="1051891.A0A0C3QRQ4"/>
<dbReference type="PANTHER" id="PTHR45642">
    <property type="entry name" value="GDSL ESTERASE/LIPASE EXL3"/>
    <property type="match status" value="1"/>
</dbReference>
<evidence type="ECO:0000256" key="2">
    <source>
        <dbReference type="SAM" id="SignalP"/>
    </source>
</evidence>
<evidence type="ECO:0000313" key="3">
    <source>
        <dbReference type="EMBL" id="KIO31451.1"/>
    </source>
</evidence>
<dbReference type="InterPro" id="IPR036514">
    <property type="entry name" value="SGNH_hydro_sf"/>
</dbReference>
<name>A0A0C3QRQ4_9AGAM</name>
<dbReference type="HOGENOM" id="CLU_015101_4_2_1"/>
<gene>
    <name evidence="3" type="ORF">M407DRAFT_19591</name>
</gene>
<dbReference type="InterPro" id="IPR050592">
    <property type="entry name" value="GDSL_lipolytic_enzyme"/>
</dbReference>
<dbReference type="GO" id="GO:0016788">
    <property type="term" value="F:hydrolase activity, acting on ester bonds"/>
    <property type="evidence" value="ECO:0007669"/>
    <property type="project" value="InterPro"/>
</dbReference>
<protein>
    <submittedName>
        <fullName evidence="3">Carbohydrate esterase family 16 protein</fullName>
    </submittedName>
</protein>